<comment type="caution">
    <text evidence="1">The sequence shown here is derived from an EMBL/GenBank/DDBJ whole genome shotgun (WGS) entry which is preliminary data.</text>
</comment>
<organism evidence="1 2">
    <name type="scientific">Parasulfitobacter algicola</name>
    <dbReference type="NCBI Taxonomy" id="2614809"/>
    <lineage>
        <taxon>Bacteria</taxon>
        <taxon>Pseudomonadati</taxon>
        <taxon>Pseudomonadota</taxon>
        <taxon>Alphaproteobacteria</taxon>
        <taxon>Rhodobacterales</taxon>
        <taxon>Roseobacteraceae</taxon>
        <taxon>Parasulfitobacter</taxon>
    </lineage>
</organism>
<name>A0ABX2IRV4_9RHOB</name>
<dbReference type="RefSeq" id="WP_174137055.1">
    <property type="nucleotide sequence ID" value="NZ_JABUFE010000003.1"/>
</dbReference>
<dbReference type="Proteomes" id="UP000777935">
    <property type="component" value="Unassembled WGS sequence"/>
</dbReference>
<sequence length="282" mass="31301">MVQSMARKIIDDQTDPNAKIVLEWLDARHDLLKGMTLSSIVVLLLNSGPNDRVIKAAAELARVGKLRPLIETWYNKIDKPIHTVTKRISLSKPSLALSAEVTNLAYKTQLETSSEIISIFRNKNIKPSVKTGISYSNSYDKSKKYNAYGSFGTQITTQSLQFNFALKGNHEWSEGNTKLTGNVAADARYIMADIGAFTSIRFDSSSGFAVFPMGLKFKNGEYRAGVGYDSASDYGYMSIGVQDVKFVQNKFSFSLIANAPLGGRLEDHKYFTFGLKYILGEK</sequence>
<proteinExistence type="predicted"/>
<keyword evidence="2" id="KW-1185">Reference proteome</keyword>
<accession>A0ABX2IRV4</accession>
<evidence type="ECO:0000313" key="1">
    <source>
        <dbReference type="EMBL" id="NSX54746.1"/>
    </source>
</evidence>
<protein>
    <submittedName>
        <fullName evidence="1">Uncharacterized protein</fullName>
    </submittedName>
</protein>
<dbReference type="EMBL" id="JABUFE010000003">
    <property type="protein sequence ID" value="NSX54746.1"/>
    <property type="molecule type" value="Genomic_DNA"/>
</dbReference>
<evidence type="ECO:0000313" key="2">
    <source>
        <dbReference type="Proteomes" id="UP000777935"/>
    </source>
</evidence>
<gene>
    <name evidence="1" type="ORF">HRQ87_08005</name>
</gene>
<reference evidence="1 2" key="1">
    <citation type="submission" date="2020-06" db="EMBL/GenBank/DDBJ databases">
        <title>Sulfitobacter algicola sp. nov., isolated from green algae.</title>
        <authorList>
            <person name="Wang C."/>
        </authorList>
    </citation>
    <scope>NUCLEOTIDE SEQUENCE [LARGE SCALE GENOMIC DNA]</scope>
    <source>
        <strain evidence="1 2">1151</strain>
    </source>
</reference>